<sequence length="48" mass="5386">MTNKENRTFIQKISSTFPLLRKLGLAYVTISAGMFMFGFVSTLIVKLA</sequence>
<reference evidence="2" key="1">
    <citation type="submission" date="2020-10" db="EMBL/GenBank/DDBJ databases">
        <title>Bacterium isolated from coastal waters sediment.</title>
        <authorList>
            <person name="Chen R.-J."/>
            <person name="Lu D.-C."/>
            <person name="Zhu K.-L."/>
            <person name="Du Z.-J."/>
        </authorList>
    </citation>
    <scope>NUCLEOTIDE SEQUENCE</scope>
    <source>
        <strain evidence="2">N1Y112</strain>
    </source>
</reference>
<protein>
    <submittedName>
        <fullName evidence="2">Uncharacterized protein</fullName>
    </submittedName>
</protein>
<comment type="caution">
    <text evidence="2">The sequence shown here is derived from an EMBL/GenBank/DDBJ whole genome shotgun (WGS) entry which is preliminary data.</text>
</comment>
<keyword evidence="3" id="KW-1185">Reference proteome</keyword>
<keyword evidence="1" id="KW-1133">Transmembrane helix</keyword>
<feature type="transmembrane region" description="Helical" evidence="1">
    <location>
        <begin position="24"/>
        <end position="45"/>
    </location>
</feature>
<proteinExistence type="predicted"/>
<evidence type="ECO:0000313" key="2">
    <source>
        <dbReference type="EMBL" id="MBE9397243.1"/>
    </source>
</evidence>
<dbReference type="EMBL" id="JADEYS010000006">
    <property type="protein sequence ID" value="MBE9397243.1"/>
    <property type="molecule type" value="Genomic_DNA"/>
</dbReference>
<dbReference type="RefSeq" id="WP_193952782.1">
    <property type="nucleotide sequence ID" value="NZ_JADEYS010000006.1"/>
</dbReference>
<dbReference type="Proteomes" id="UP000640333">
    <property type="component" value="Unassembled WGS sequence"/>
</dbReference>
<keyword evidence="1" id="KW-0472">Membrane</keyword>
<evidence type="ECO:0000256" key="1">
    <source>
        <dbReference type="SAM" id="Phobius"/>
    </source>
</evidence>
<dbReference type="AlphaFoldDB" id="A0A8J7FJD0"/>
<keyword evidence="1" id="KW-0812">Transmembrane</keyword>
<gene>
    <name evidence="2" type="ORF">IOQ59_08220</name>
</gene>
<accession>A0A8J7FJD0</accession>
<evidence type="ECO:0000313" key="3">
    <source>
        <dbReference type="Proteomes" id="UP000640333"/>
    </source>
</evidence>
<name>A0A8J7FJD0_9GAMM</name>
<organism evidence="2 3">
    <name type="scientific">Pontibacterium sinense</name>
    <dbReference type="NCBI Taxonomy" id="2781979"/>
    <lineage>
        <taxon>Bacteria</taxon>
        <taxon>Pseudomonadati</taxon>
        <taxon>Pseudomonadota</taxon>
        <taxon>Gammaproteobacteria</taxon>
        <taxon>Oceanospirillales</taxon>
        <taxon>Oceanospirillaceae</taxon>
        <taxon>Pontibacterium</taxon>
    </lineage>
</organism>